<keyword evidence="4" id="KW-1185">Reference proteome</keyword>
<keyword evidence="2" id="KW-0812">Transmembrane</keyword>
<dbReference type="RefSeq" id="WP_109271022.1">
    <property type="nucleotide sequence ID" value="NZ_QFFF01000001.1"/>
</dbReference>
<protein>
    <submittedName>
        <fullName evidence="3">Uncharacterized protein</fullName>
    </submittedName>
</protein>
<name>A0A2U2J3K0_9SPHN</name>
<evidence type="ECO:0000256" key="1">
    <source>
        <dbReference type="SAM" id="MobiDB-lite"/>
    </source>
</evidence>
<feature type="region of interest" description="Disordered" evidence="1">
    <location>
        <begin position="33"/>
        <end position="64"/>
    </location>
</feature>
<evidence type="ECO:0000256" key="2">
    <source>
        <dbReference type="SAM" id="Phobius"/>
    </source>
</evidence>
<sequence length="64" mass="7208">MDLGGASWTIILIVGPLILAGVLLWALLRNRRRGPADEARTEQATRELYREENRAHRGENEKGP</sequence>
<comment type="caution">
    <text evidence="3">The sequence shown here is derived from an EMBL/GenBank/DDBJ whole genome shotgun (WGS) entry which is preliminary data.</text>
</comment>
<organism evidence="3 4">
    <name type="scientific">Allosphingosinicella humi</name>
    <dbReference type="NCBI Taxonomy" id="2068657"/>
    <lineage>
        <taxon>Bacteria</taxon>
        <taxon>Pseudomonadati</taxon>
        <taxon>Pseudomonadota</taxon>
        <taxon>Alphaproteobacteria</taxon>
        <taxon>Sphingomonadales</taxon>
        <taxon>Sphingomonadaceae</taxon>
        <taxon>Allosphingosinicella</taxon>
    </lineage>
</organism>
<evidence type="ECO:0000313" key="3">
    <source>
        <dbReference type="EMBL" id="PWG02884.1"/>
    </source>
</evidence>
<accession>A0A2U2J3K0</accession>
<feature type="transmembrane region" description="Helical" evidence="2">
    <location>
        <begin position="6"/>
        <end position="28"/>
    </location>
</feature>
<gene>
    <name evidence="3" type="ORF">DF286_08390</name>
</gene>
<keyword evidence="2" id="KW-1133">Transmembrane helix</keyword>
<dbReference type="Proteomes" id="UP000245916">
    <property type="component" value="Unassembled WGS sequence"/>
</dbReference>
<evidence type="ECO:0000313" key="4">
    <source>
        <dbReference type="Proteomes" id="UP000245916"/>
    </source>
</evidence>
<dbReference type="EMBL" id="QFFF01000001">
    <property type="protein sequence ID" value="PWG02884.1"/>
    <property type="molecule type" value="Genomic_DNA"/>
</dbReference>
<feature type="compositionally biased region" description="Basic and acidic residues" evidence="1">
    <location>
        <begin position="34"/>
        <end position="64"/>
    </location>
</feature>
<dbReference type="OrthoDB" id="7575805at2"/>
<proteinExistence type="predicted"/>
<reference evidence="3 4" key="1">
    <citation type="submission" date="2018-05" db="EMBL/GenBank/DDBJ databases">
        <title>Genome of Sphingosinicella humi QZX222.</title>
        <authorList>
            <person name="Qiao Z."/>
            <person name="Wang G."/>
        </authorList>
    </citation>
    <scope>NUCLEOTIDE SEQUENCE [LARGE SCALE GENOMIC DNA]</scope>
    <source>
        <strain evidence="3 4">QZX222</strain>
    </source>
</reference>
<keyword evidence="2" id="KW-0472">Membrane</keyword>
<dbReference type="AlphaFoldDB" id="A0A2U2J3K0"/>